<keyword evidence="4 6" id="KW-0547">Nucleotide-binding</keyword>
<organism evidence="7 8">
    <name type="scientific">Sediminicoccus rosea</name>
    <dbReference type="NCBI Taxonomy" id="1225128"/>
    <lineage>
        <taxon>Bacteria</taxon>
        <taxon>Pseudomonadati</taxon>
        <taxon>Pseudomonadota</taxon>
        <taxon>Alphaproteobacteria</taxon>
        <taxon>Acetobacterales</taxon>
        <taxon>Roseomonadaceae</taxon>
        <taxon>Sediminicoccus</taxon>
    </lineage>
</organism>
<comment type="similarity">
    <text evidence="6">Belongs to the ribose 1,5-bisphosphokinase family.</text>
</comment>
<dbReference type="HAMAP" id="MF_00836">
    <property type="entry name" value="PhnN"/>
    <property type="match status" value="1"/>
</dbReference>
<dbReference type="InterPro" id="IPR012699">
    <property type="entry name" value="PhnN"/>
</dbReference>
<dbReference type="EMBL" id="CP137852">
    <property type="protein sequence ID" value="WPB84088.1"/>
    <property type="molecule type" value="Genomic_DNA"/>
</dbReference>
<accession>A0ABZ0PEF4</accession>
<evidence type="ECO:0000256" key="1">
    <source>
        <dbReference type="ARBA" id="ARBA00000373"/>
    </source>
</evidence>
<comment type="function">
    <text evidence="6">Catalyzes the phosphorylation of ribose 1,5-bisphosphate to 5-phospho-D-ribosyl alpha-1-diphosphate (PRPP).</text>
</comment>
<evidence type="ECO:0000256" key="3">
    <source>
        <dbReference type="ARBA" id="ARBA00022679"/>
    </source>
</evidence>
<comment type="catalytic activity">
    <reaction evidence="1 6">
        <text>alpha-D-ribose 1,5-bisphosphate + ATP = 5-phospho-alpha-D-ribose 1-diphosphate + ADP</text>
        <dbReference type="Rhea" id="RHEA:20109"/>
        <dbReference type="ChEBI" id="CHEBI:30616"/>
        <dbReference type="ChEBI" id="CHEBI:58017"/>
        <dbReference type="ChEBI" id="CHEBI:68688"/>
        <dbReference type="ChEBI" id="CHEBI:456216"/>
        <dbReference type="EC" id="2.7.4.23"/>
    </reaction>
</comment>
<proteinExistence type="inferred from homology"/>
<gene>
    <name evidence="6" type="primary">phnN</name>
    <name evidence="7" type="ORF">R9Z33_18550</name>
</gene>
<protein>
    <recommendedName>
        <fullName evidence="6">Ribose 1,5-bisphosphate phosphokinase PhnN</fullName>
        <ecNumber evidence="6">2.7.4.23</ecNumber>
    </recommendedName>
    <alternativeName>
        <fullName evidence="6">Ribose 1,5-bisphosphokinase</fullName>
    </alternativeName>
</protein>
<dbReference type="Proteomes" id="UP001305521">
    <property type="component" value="Chromosome"/>
</dbReference>
<evidence type="ECO:0000256" key="5">
    <source>
        <dbReference type="ARBA" id="ARBA00022840"/>
    </source>
</evidence>
<evidence type="ECO:0000313" key="8">
    <source>
        <dbReference type="Proteomes" id="UP001305521"/>
    </source>
</evidence>
<sequence>MALAGPSGAGKDTLLAAAQAELAGDPRFHFARRSVTRLPTPGGEAHEPLTPAAFEAALAAGQFLLHWRAHGLGYGIRHAEAPGGCVVVLSLSRAVLLEAAALRPLTVIEVTAPPALLAARLAGRGREDAAAIAARLAREVPLPPALDVRRVVNDGTVEAGTARLRSALEAVAAACLPGGIRP</sequence>
<reference evidence="7 8" key="1">
    <citation type="submission" date="2023-11" db="EMBL/GenBank/DDBJ databases">
        <title>Arctic aerobic anoxygenic photoheterotroph Sediminicoccus rosea KRV36 adapts its photosynthesis to long days of polar summer.</title>
        <authorList>
            <person name="Tomasch J."/>
            <person name="Kopejtka K."/>
            <person name="Bily T."/>
            <person name="Gardiner A.T."/>
            <person name="Gardian Z."/>
            <person name="Shivaramu S."/>
            <person name="Koblizek M."/>
            <person name="Engelhardt F."/>
            <person name="Kaftan D."/>
        </authorList>
    </citation>
    <scope>NUCLEOTIDE SEQUENCE [LARGE SCALE GENOMIC DNA]</scope>
    <source>
        <strain evidence="7 8">R-30</strain>
    </source>
</reference>
<evidence type="ECO:0000256" key="6">
    <source>
        <dbReference type="HAMAP-Rule" id="MF_00836"/>
    </source>
</evidence>
<evidence type="ECO:0000256" key="4">
    <source>
        <dbReference type="ARBA" id="ARBA00022741"/>
    </source>
</evidence>
<dbReference type="InterPro" id="IPR027417">
    <property type="entry name" value="P-loop_NTPase"/>
</dbReference>
<feature type="binding site" evidence="6">
    <location>
        <begin position="5"/>
        <end position="12"/>
    </location>
    <ligand>
        <name>ATP</name>
        <dbReference type="ChEBI" id="CHEBI:30616"/>
    </ligand>
</feature>
<name>A0ABZ0PEF4_9PROT</name>
<dbReference type="Gene3D" id="3.40.50.300">
    <property type="entry name" value="P-loop containing nucleotide triphosphate hydrolases"/>
    <property type="match status" value="1"/>
</dbReference>
<dbReference type="SUPFAM" id="SSF52540">
    <property type="entry name" value="P-loop containing nucleoside triphosphate hydrolases"/>
    <property type="match status" value="1"/>
</dbReference>
<keyword evidence="5 6" id="KW-0067">ATP-binding</keyword>
<evidence type="ECO:0000313" key="7">
    <source>
        <dbReference type="EMBL" id="WPB84088.1"/>
    </source>
</evidence>
<dbReference type="RefSeq" id="WP_318648044.1">
    <property type="nucleotide sequence ID" value="NZ_CP137852.1"/>
</dbReference>
<keyword evidence="8" id="KW-1185">Reference proteome</keyword>
<evidence type="ECO:0000256" key="2">
    <source>
        <dbReference type="ARBA" id="ARBA00005069"/>
    </source>
</evidence>
<keyword evidence="3 6" id="KW-0808">Transferase</keyword>
<comment type="pathway">
    <text evidence="2 6">Metabolic intermediate biosynthesis; 5-phospho-alpha-D-ribose 1-diphosphate biosynthesis; 5-phospho-alpha-D-ribose 1-diphosphate from D-ribose 5-phosphate (route II): step 3/3.</text>
</comment>
<dbReference type="EC" id="2.7.4.23" evidence="6"/>